<dbReference type="KEGG" id="mema:MMAB1_1930"/>
<evidence type="ECO:0000256" key="1">
    <source>
        <dbReference type="SAM" id="MobiDB-lite"/>
    </source>
</evidence>
<accession>A0A0X3BMB8</accession>
<feature type="compositionally biased region" description="Basic and acidic residues" evidence="1">
    <location>
        <begin position="47"/>
        <end position="62"/>
    </location>
</feature>
<protein>
    <submittedName>
        <fullName evidence="2">Uncharacterized protein</fullName>
    </submittedName>
</protein>
<sequence length="62" mass="7017">MESHAETTRENARGGIASIPKPAMRSREEREGDYAAQQPNFASFALNRERPASDPHQNHKIR</sequence>
<evidence type="ECO:0000313" key="3">
    <source>
        <dbReference type="Proteomes" id="UP000069850"/>
    </source>
</evidence>
<feature type="compositionally biased region" description="Basic and acidic residues" evidence="1">
    <location>
        <begin position="1"/>
        <end position="12"/>
    </location>
</feature>
<feature type="region of interest" description="Disordered" evidence="1">
    <location>
        <begin position="1"/>
        <end position="62"/>
    </location>
</feature>
<reference evidence="2 3" key="1">
    <citation type="submission" date="2016-01" db="EMBL/GenBank/DDBJ databases">
        <authorList>
            <person name="Manzoor S."/>
        </authorList>
    </citation>
    <scope>NUCLEOTIDE SEQUENCE [LARGE SCALE GENOMIC DNA]</scope>
    <source>
        <strain evidence="2">Methanoculleus sp MAB1</strain>
    </source>
</reference>
<gene>
    <name evidence="2" type="ORF">MMAB1_1930</name>
</gene>
<dbReference type="Proteomes" id="UP000069850">
    <property type="component" value="Chromosome 1"/>
</dbReference>
<dbReference type="EMBL" id="LT158599">
    <property type="protein sequence ID" value="CVK33143.1"/>
    <property type="molecule type" value="Genomic_DNA"/>
</dbReference>
<name>A0A0X3BMB8_9EURY</name>
<evidence type="ECO:0000313" key="2">
    <source>
        <dbReference type="EMBL" id="CVK33143.1"/>
    </source>
</evidence>
<organism evidence="2 3">
    <name type="scientific">Methanoculleus bourgensis</name>
    <dbReference type="NCBI Taxonomy" id="83986"/>
    <lineage>
        <taxon>Archaea</taxon>
        <taxon>Methanobacteriati</taxon>
        <taxon>Methanobacteriota</taxon>
        <taxon>Stenosarchaea group</taxon>
        <taxon>Methanomicrobia</taxon>
        <taxon>Methanomicrobiales</taxon>
        <taxon>Methanomicrobiaceae</taxon>
        <taxon>Methanoculleus</taxon>
    </lineage>
</organism>
<proteinExistence type="predicted"/>
<dbReference type="AlphaFoldDB" id="A0A0X3BMB8"/>